<protein>
    <submittedName>
        <fullName evidence="3">MYXO-CTERM sorting domain-containing protein</fullName>
    </submittedName>
</protein>
<dbReference type="InterPro" id="IPR024038">
    <property type="entry name" value="MYXO-CTERM"/>
</dbReference>
<reference evidence="3 4" key="1">
    <citation type="submission" date="2021-12" db="EMBL/GenBank/DDBJ databases">
        <title>Discovery of the Pendulisporaceae a myxobacterial family with distinct sporulation behavior and unique specialized metabolism.</title>
        <authorList>
            <person name="Garcia R."/>
            <person name="Popoff A."/>
            <person name="Bader C.D."/>
            <person name="Loehr J."/>
            <person name="Walesch S."/>
            <person name="Walt C."/>
            <person name="Boldt J."/>
            <person name="Bunk B."/>
            <person name="Haeckl F.J.F.P.J."/>
            <person name="Gunesch A.P."/>
            <person name="Birkelbach J."/>
            <person name="Nuebel U."/>
            <person name="Pietschmann T."/>
            <person name="Bach T."/>
            <person name="Mueller R."/>
        </authorList>
    </citation>
    <scope>NUCLEOTIDE SEQUENCE [LARGE SCALE GENOMIC DNA]</scope>
    <source>
        <strain evidence="3 4">MSr11954</strain>
    </source>
</reference>
<dbReference type="EMBL" id="CP089984">
    <property type="protein sequence ID" value="WXB15765.1"/>
    <property type="molecule type" value="Genomic_DNA"/>
</dbReference>
<proteinExistence type="predicted"/>
<keyword evidence="2" id="KW-0732">Signal</keyword>
<sequence length="346" mass="34870">MSLRTWTPLASAAAFALAFLHLEASARATSCVEDRDCPSATPACNAGLCAECTPTNTARCTARSPRCLMPFGICGCESSEQCGPGLLCTRPAPASGSPPYCTGGCTGTGQGTCPSGYQCNAQGQCDLRCVPLTPNQCPFAPRNICPVLPLITCVECVTNGDCAGKTGAEVCDFANDCVQCERDTDCTRAPASPHGPRCIGSGKQRSCGCNADTDCGPGRICDETVQACIEGCRLPDGGKCPPGTQCRMADAGGERCVAIPDAGPPPDSGPRRDAGGSSGDGGSDGGRSDAGSRGDGDIAASLEGGGCSCTLSPAEDALPLGGLAALGGLLALFGRRRRVKETRGSA</sequence>
<dbReference type="Proteomes" id="UP001370348">
    <property type="component" value="Chromosome"/>
</dbReference>
<feature type="compositionally biased region" description="Gly residues" evidence="1">
    <location>
        <begin position="276"/>
        <end position="285"/>
    </location>
</feature>
<gene>
    <name evidence="3" type="ORF">LZC94_00535</name>
</gene>
<evidence type="ECO:0000256" key="1">
    <source>
        <dbReference type="SAM" id="MobiDB-lite"/>
    </source>
</evidence>
<dbReference type="RefSeq" id="WP_394825399.1">
    <property type="nucleotide sequence ID" value="NZ_CP089984.1"/>
</dbReference>
<name>A0ABZ2M349_9BACT</name>
<evidence type="ECO:0000313" key="3">
    <source>
        <dbReference type="EMBL" id="WXB15765.1"/>
    </source>
</evidence>
<evidence type="ECO:0000256" key="2">
    <source>
        <dbReference type="SAM" id="SignalP"/>
    </source>
</evidence>
<feature type="region of interest" description="Disordered" evidence="1">
    <location>
        <begin position="257"/>
        <end position="297"/>
    </location>
</feature>
<keyword evidence="4" id="KW-1185">Reference proteome</keyword>
<organism evidence="3 4">
    <name type="scientific">Pendulispora albinea</name>
    <dbReference type="NCBI Taxonomy" id="2741071"/>
    <lineage>
        <taxon>Bacteria</taxon>
        <taxon>Pseudomonadati</taxon>
        <taxon>Myxococcota</taxon>
        <taxon>Myxococcia</taxon>
        <taxon>Myxococcales</taxon>
        <taxon>Sorangiineae</taxon>
        <taxon>Pendulisporaceae</taxon>
        <taxon>Pendulispora</taxon>
    </lineage>
</organism>
<feature type="compositionally biased region" description="Basic and acidic residues" evidence="1">
    <location>
        <begin position="286"/>
        <end position="296"/>
    </location>
</feature>
<accession>A0ABZ2M349</accession>
<dbReference type="NCBIfam" id="TIGR03901">
    <property type="entry name" value="MYXO-CTERM"/>
    <property type="match status" value="1"/>
</dbReference>
<feature type="signal peptide" evidence="2">
    <location>
        <begin position="1"/>
        <end position="26"/>
    </location>
</feature>
<feature type="chain" id="PRO_5045152614" evidence="2">
    <location>
        <begin position="27"/>
        <end position="346"/>
    </location>
</feature>
<evidence type="ECO:0000313" key="4">
    <source>
        <dbReference type="Proteomes" id="UP001370348"/>
    </source>
</evidence>